<evidence type="ECO:0000256" key="6">
    <source>
        <dbReference type="ARBA" id="ARBA00023136"/>
    </source>
</evidence>
<dbReference type="OrthoDB" id="9809173at2"/>
<feature type="domain" description="ABC transmembrane type-1" evidence="8">
    <location>
        <begin position="98"/>
        <end position="312"/>
    </location>
</feature>
<dbReference type="EMBL" id="CP035758">
    <property type="protein sequence ID" value="QBD81585.1"/>
    <property type="molecule type" value="Genomic_DNA"/>
</dbReference>
<dbReference type="Proteomes" id="UP000290365">
    <property type="component" value="Chromosome"/>
</dbReference>
<protein>
    <submittedName>
        <fullName evidence="9">Sugar ABC transporter permease</fullName>
    </submittedName>
</protein>
<dbReference type="AlphaFoldDB" id="A0A4P6K0T6"/>
<reference evidence="9 10" key="1">
    <citation type="submission" date="2019-01" db="EMBL/GenBank/DDBJ databases">
        <title>Ktedonosporobacter rubrisoli SCAWS-G2.</title>
        <authorList>
            <person name="Huang Y."/>
            <person name="Yan B."/>
        </authorList>
    </citation>
    <scope>NUCLEOTIDE SEQUENCE [LARGE SCALE GENOMIC DNA]</scope>
    <source>
        <strain evidence="9 10">SCAWS-G2</strain>
    </source>
</reference>
<dbReference type="GO" id="GO:0055085">
    <property type="term" value="P:transmembrane transport"/>
    <property type="evidence" value="ECO:0007669"/>
    <property type="project" value="InterPro"/>
</dbReference>
<feature type="transmembrane region" description="Helical" evidence="7">
    <location>
        <begin position="39"/>
        <end position="69"/>
    </location>
</feature>
<name>A0A4P6K0T6_KTERU</name>
<evidence type="ECO:0000256" key="7">
    <source>
        <dbReference type="RuleBase" id="RU363032"/>
    </source>
</evidence>
<dbReference type="PANTHER" id="PTHR30193:SF37">
    <property type="entry name" value="INNER MEMBRANE ABC TRANSPORTER PERMEASE PROTEIN YCJO"/>
    <property type="match status" value="1"/>
</dbReference>
<evidence type="ECO:0000256" key="5">
    <source>
        <dbReference type="ARBA" id="ARBA00022989"/>
    </source>
</evidence>
<comment type="subcellular location">
    <subcellularLocation>
        <location evidence="1 7">Cell membrane</location>
        <topology evidence="1 7">Multi-pass membrane protein</topology>
    </subcellularLocation>
</comment>
<sequence>MSTRIKPGAQLQAQEVEAAPRRMATWRKTMTAMERREAITAYLFISPAFLLFLIFIAGPLLGAIVLSLFQWDILTPAQFNGLGNFVKLFSDPAVGQSIVNTFVFTFWSLILHLGFGLLLALAVNRAMPAVLKYFLRTAYFFPLLMSWASAALMWKFALDPTFGFVNYYLGLLHISAPNWLLSPQWAMPALIAVDLWRTLGFTFIILLAGLQGVPPYLHEAARIDGAGIWHRFWNVTIPMLSPTLFFASVMTFIGAFQIFDPMLIMTQGGPGNATSSLVFDIYQTGFRSFQMGYASAISLVMFLVIMAVTLIQMRLSRYWVTYD</sequence>
<evidence type="ECO:0000259" key="8">
    <source>
        <dbReference type="PROSITE" id="PS50928"/>
    </source>
</evidence>
<dbReference type="InterPro" id="IPR000515">
    <property type="entry name" value="MetI-like"/>
</dbReference>
<evidence type="ECO:0000256" key="1">
    <source>
        <dbReference type="ARBA" id="ARBA00004651"/>
    </source>
</evidence>
<feature type="transmembrane region" description="Helical" evidence="7">
    <location>
        <begin position="231"/>
        <end position="259"/>
    </location>
</feature>
<evidence type="ECO:0000256" key="4">
    <source>
        <dbReference type="ARBA" id="ARBA00022692"/>
    </source>
</evidence>
<evidence type="ECO:0000256" key="3">
    <source>
        <dbReference type="ARBA" id="ARBA00022475"/>
    </source>
</evidence>
<dbReference type="InterPro" id="IPR035906">
    <property type="entry name" value="MetI-like_sf"/>
</dbReference>
<dbReference type="Gene3D" id="1.10.3720.10">
    <property type="entry name" value="MetI-like"/>
    <property type="match status" value="1"/>
</dbReference>
<comment type="similarity">
    <text evidence="7">Belongs to the binding-protein-dependent transport system permease family.</text>
</comment>
<evidence type="ECO:0000313" key="9">
    <source>
        <dbReference type="EMBL" id="QBD81585.1"/>
    </source>
</evidence>
<organism evidence="9 10">
    <name type="scientific">Ktedonosporobacter rubrisoli</name>
    <dbReference type="NCBI Taxonomy" id="2509675"/>
    <lineage>
        <taxon>Bacteria</taxon>
        <taxon>Bacillati</taxon>
        <taxon>Chloroflexota</taxon>
        <taxon>Ktedonobacteria</taxon>
        <taxon>Ktedonobacterales</taxon>
        <taxon>Ktedonosporobacteraceae</taxon>
        <taxon>Ktedonosporobacter</taxon>
    </lineage>
</organism>
<dbReference type="SUPFAM" id="SSF161098">
    <property type="entry name" value="MetI-like"/>
    <property type="match status" value="1"/>
</dbReference>
<proteinExistence type="inferred from homology"/>
<keyword evidence="4 7" id="KW-0812">Transmembrane</keyword>
<gene>
    <name evidence="9" type="ORF">EPA93_38695</name>
</gene>
<dbReference type="GO" id="GO:0005886">
    <property type="term" value="C:plasma membrane"/>
    <property type="evidence" value="ECO:0007669"/>
    <property type="project" value="UniProtKB-SubCell"/>
</dbReference>
<dbReference type="Pfam" id="PF00528">
    <property type="entry name" value="BPD_transp_1"/>
    <property type="match status" value="1"/>
</dbReference>
<evidence type="ECO:0000313" key="10">
    <source>
        <dbReference type="Proteomes" id="UP000290365"/>
    </source>
</evidence>
<keyword evidence="2 7" id="KW-0813">Transport</keyword>
<dbReference type="KEGG" id="kbs:EPA93_38695"/>
<dbReference type="CDD" id="cd06261">
    <property type="entry name" value="TM_PBP2"/>
    <property type="match status" value="1"/>
</dbReference>
<keyword evidence="3" id="KW-1003">Cell membrane</keyword>
<dbReference type="PROSITE" id="PS50928">
    <property type="entry name" value="ABC_TM1"/>
    <property type="match status" value="1"/>
</dbReference>
<keyword evidence="5 7" id="KW-1133">Transmembrane helix</keyword>
<feature type="transmembrane region" description="Helical" evidence="7">
    <location>
        <begin position="185"/>
        <end position="210"/>
    </location>
</feature>
<feature type="transmembrane region" description="Helical" evidence="7">
    <location>
        <begin position="98"/>
        <end position="121"/>
    </location>
</feature>
<dbReference type="InterPro" id="IPR051393">
    <property type="entry name" value="ABC_transporter_permease"/>
</dbReference>
<dbReference type="RefSeq" id="WP_129892646.1">
    <property type="nucleotide sequence ID" value="NZ_CP035758.1"/>
</dbReference>
<evidence type="ECO:0000256" key="2">
    <source>
        <dbReference type="ARBA" id="ARBA00022448"/>
    </source>
</evidence>
<feature type="transmembrane region" description="Helical" evidence="7">
    <location>
        <begin position="133"/>
        <end position="154"/>
    </location>
</feature>
<keyword evidence="10" id="KW-1185">Reference proteome</keyword>
<feature type="transmembrane region" description="Helical" evidence="7">
    <location>
        <begin position="291"/>
        <end position="311"/>
    </location>
</feature>
<keyword evidence="6 7" id="KW-0472">Membrane</keyword>
<accession>A0A4P6K0T6</accession>
<dbReference type="PANTHER" id="PTHR30193">
    <property type="entry name" value="ABC TRANSPORTER PERMEASE PROTEIN"/>
    <property type="match status" value="1"/>
</dbReference>